<sequence>EAQTFSWGSKRKTPELEWCSVVSRYTVTTVESSVWNQLPITKEAAFEVDLPSSAFISNFTITSNGKVYMAQVKERAAARKIYDAAKKQGKTAGLREIEKFRVAVSVPSGTQMLFSLTYEELLPRRLGRYELSLGLRPGQLVQNLTVDVSITERTGISFIRVLPLKTNRLLSNTAQGDTDAPSSTHVEQQACCARVHYSPTLQQQNSISSKGLNADFIIQYDVDLRDLLGEVQVYDGYFVHYFAPRGLPVVPKDVIFVIDVSGSMIGTKIKQTKQAMSTILEDLREGDHFNIITFSDKVHTWKKGRTVRATRQNVRDAKDFVKRIIAEGWTNINAALLSAAQLISPSSSSSSNHLSSRRVPLVIFLTDGEATIGVTAGDTILSNAKKALGSASLFGLAFGDDADFLLLKRLALDNRGVARMVYEDTDAALQLKGFYDEVASPLLSDIQLSYLDDQAFDITRSLFPNYFQGSELVVTGKVKPGVKDLKVSMSAIDSKKEVKFENDVLASHIKGNGRISSFVHRLWAYFTIKELLLAKLNTTDPATQRLLADKATNLSLKYNFVTPFTSLVVVKPDAAEAAQTPTTTAATITTTATTTATTKISVAGAGKKPNSPSNLDGDPHFVVQLPKLHHNLCFTVDGRANDVLRLLEDPERGIIVDGHLMGAPPKHGVEERSRTYFDLLTVSSDTGGSGDIMITLSLDAVVVEGEGRDTLPVNQQGSVRRQGVTVSVDNHRSCWIQLAKDVQFLVLFHQYKHPSYLQMAHLGFYITDGRGLSASTQGLLGKRECWVTRTRATWWIAYNSSWASSTTLPHRCKAHSHGNCLDSNKRTMSRNCASMLSQ</sequence>
<dbReference type="InterPro" id="IPR050934">
    <property type="entry name" value="ITIH"/>
</dbReference>
<dbReference type="PROSITE" id="PS51468">
    <property type="entry name" value="VIT"/>
    <property type="match status" value="1"/>
</dbReference>
<organism evidence="10 11">
    <name type="scientific">Mola mola</name>
    <name type="common">Ocean sunfish</name>
    <name type="synonym">Tetraodon mola</name>
    <dbReference type="NCBI Taxonomy" id="94237"/>
    <lineage>
        <taxon>Eukaryota</taxon>
        <taxon>Metazoa</taxon>
        <taxon>Chordata</taxon>
        <taxon>Craniata</taxon>
        <taxon>Vertebrata</taxon>
        <taxon>Euteleostomi</taxon>
        <taxon>Actinopterygii</taxon>
        <taxon>Neopterygii</taxon>
        <taxon>Teleostei</taxon>
        <taxon>Neoteleostei</taxon>
        <taxon>Acanthomorphata</taxon>
        <taxon>Eupercaria</taxon>
        <taxon>Tetraodontiformes</taxon>
        <taxon>Molidae</taxon>
        <taxon>Mola</taxon>
    </lineage>
</organism>
<dbReference type="PROSITE" id="PS50234">
    <property type="entry name" value="VWFA"/>
    <property type="match status" value="1"/>
</dbReference>
<evidence type="ECO:0000259" key="9">
    <source>
        <dbReference type="PROSITE" id="PS51468"/>
    </source>
</evidence>
<dbReference type="Pfam" id="PF00092">
    <property type="entry name" value="VWA"/>
    <property type="match status" value="1"/>
</dbReference>
<feature type="domain" description="VWFA" evidence="8">
    <location>
        <begin position="253"/>
        <end position="438"/>
    </location>
</feature>
<evidence type="ECO:0000256" key="3">
    <source>
        <dbReference type="ARBA" id="ARBA00022525"/>
    </source>
</evidence>
<dbReference type="AlphaFoldDB" id="A0A3Q3WQ87"/>
<dbReference type="SMART" id="SM00609">
    <property type="entry name" value="VIT"/>
    <property type="match status" value="1"/>
</dbReference>
<dbReference type="InterPro" id="IPR002035">
    <property type="entry name" value="VWF_A"/>
</dbReference>
<dbReference type="GO" id="GO:0005576">
    <property type="term" value="C:extracellular region"/>
    <property type="evidence" value="ECO:0007669"/>
    <property type="project" value="UniProtKB-SubCell"/>
</dbReference>
<accession>A0A3Q3WQ87</accession>
<dbReference type="GO" id="GO:0004867">
    <property type="term" value="F:serine-type endopeptidase inhibitor activity"/>
    <property type="evidence" value="ECO:0007669"/>
    <property type="project" value="UniProtKB-KW"/>
</dbReference>
<evidence type="ECO:0000256" key="4">
    <source>
        <dbReference type="ARBA" id="ARBA00022690"/>
    </source>
</evidence>
<keyword evidence="7" id="KW-0325">Glycoprotein</keyword>
<keyword evidence="4" id="KW-0646">Protease inhibitor</keyword>
<dbReference type="InterPro" id="IPR013694">
    <property type="entry name" value="VIT"/>
</dbReference>
<name>A0A3Q3WQ87_MOLML</name>
<dbReference type="SUPFAM" id="SSF53300">
    <property type="entry name" value="vWA-like"/>
    <property type="match status" value="1"/>
</dbReference>
<dbReference type="Pfam" id="PF06668">
    <property type="entry name" value="ITI_HC_C"/>
    <property type="match status" value="1"/>
</dbReference>
<evidence type="ECO:0000256" key="5">
    <source>
        <dbReference type="ARBA" id="ARBA00022729"/>
    </source>
</evidence>
<protein>
    <submittedName>
        <fullName evidence="10">Uncharacterized protein</fullName>
    </submittedName>
</protein>
<evidence type="ECO:0000259" key="8">
    <source>
        <dbReference type="PROSITE" id="PS50234"/>
    </source>
</evidence>
<keyword evidence="3" id="KW-0964">Secreted</keyword>
<dbReference type="PANTHER" id="PTHR10338">
    <property type="entry name" value="INTER-ALPHA-TRYPSIN INHIBITOR HEAVY CHAIN FAMILY MEMBER"/>
    <property type="match status" value="1"/>
</dbReference>
<dbReference type="Ensembl" id="ENSMMOT00000017581.1">
    <property type="protein sequence ID" value="ENSMMOP00000017293.1"/>
    <property type="gene ID" value="ENSMMOG00000012459.1"/>
</dbReference>
<feature type="domain" description="VIT" evidence="9">
    <location>
        <begin position="1"/>
        <end position="120"/>
    </location>
</feature>
<dbReference type="InterPro" id="IPR010600">
    <property type="entry name" value="ITI_HC_C"/>
</dbReference>
<reference evidence="10" key="2">
    <citation type="submission" date="2025-09" db="UniProtKB">
        <authorList>
            <consortium name="Ensembl"/>
        </authorList>
    </citation>
    <scope>IDENTIFICATION</scope>
</reference>
<evidence type="ECO:0000256" key="2">
    <source>
        <dbReference type="ARBA" id="ARBA00010158"/>
    </source>
</evidence>
<dbReference type="Gene3D" id="3.40.50.410">
    <property type="entry name" value="von Willebrand factor, type A domain"/>
    <property type="match status" value="1"/>
</dbReference>
<dbReference type="Proteomes" id="UP000261620">
    <property type="component" value="Unplaced"/>
</dbReference>
<dbReference type="GO" id="GO:0030212">
    <property type="term" value="P:hyaluronan metabolic process"/>
    <property type="evidence" value="ECO:0007669"/>
    <property type="project" value="InterPro"/>
</dbReference>
<reference evidence="10" key="1">
    <citation type="submission" date="2025-08" db="UniProtKB">
        <authorList>
            <consortium name="Ensembl"/>
        </authorList>
    </citation>
    <scope>IDENTIFICATION</scope>
</reference>
<dbReference type="PANTHER" id="PTHR10338:SF155">
    <property type="entry name" value="INTER-ALPHA-TRYPSIN INHIBITOR HEAVY CHAIN H6"/>
    <property type="match status" value="1"/>
</dbReference>
<evidence type="ECO:0000256" key="1">
    <source>
        <dbReference type="ARBA" id="ARBA00004613"/>
    </source>
</evidence>
<comment type="similarity">
    <text evidence="2">Belongs to the ITIH family.</text>
</comment>
<evidence type="ECO:0000256" key="6">
    <source>
        <dbReference type="ARBA" id="ARBA00022900"/>
    </source>
</evidence>
<keyword evidence="6" id="KW-0722">Serine protease inhibitor</keyword>
<keyword evidence="5" id="KW-0732">Signal</keyword>
<keyword evidence="11" id="KW-1185">Reference proteome</keyword>
<proteinExistence type="inferred from homology"/>
<comment type="subcellular location">
    <subcellularLocation>
        <location evidence="1">Secreted</location>
    </subcellularLocation>
</comment>
<evidence type="ECO:0000313" key="10">
    <source>
        <dbReference type="Ensembl" id="ENSMMOP00000017293.1"/>
    </source>
</evidence>
<dbReference type="InterPro" id="IPR036465">
    <property type="entry name" value="vWFA_dom_sf"/>
</dbReference>
<dbReference type="SMART" id="SM00327">
    <property type="entry name" value="VWA"/>
    <property type="match status" value="1"/>
</dbReference>
<dbReference type="Pfam" id="PF08487">
    <property type="entry name" value="VIT"/>
    <property type="match status" value="1"/>
</dbReference>
<dbReference type="OMA" id="TVWNQLH"/>
<evidence type="ECO:0000313" key="11">
    <source>
        <dbReference type="Proteomes" id="UP000261620"/>
    </source>
</evidence>
<dbReference type="FunFam" id="3.40.50.410:FF:000013">
    <property type="entry name" value="inter-alpha-trypsin inhibitor heavy chain H2"/>
    <property type="match status" value="1"/>
</dbReference>
<evidence type="ECO:0000256" key="7">
    <source>
        <dbReference type="ARBA" id="ARBA00023180"/>
    </source>
</evidence>